<sequence>MTSCLVKVIHTTEFSQMVQDPLKTSFQGLFNYGTHSDIMLQINEEIPIPLHKCILAGRSPKFNGMFSSNIIETNQKLVKVEQKNLIYIKLCYNGYIVGTGRKYFRFLVRVVSRRDRRHL</sequence>
<accession>A0A8S1PFC6</accession>
<dbReference type="CDD" id="cd18186">
    <property type="entry name" value="BTB_POZ_ZBTB_KLHL-like"/>
    <property type="match status" value="1"/>
</dbReference>
<keyword evidence="3" id="KW-1185">Reference proteome</keyword>
<protein>
    <recommendedName>
        <fullName evidence="1">BTB domain-containing protein</fullName>
    </recommendedName>
</protein>
<organism evidence="2 3">
    <name type="scientific">Paramecium sonneborni</name>
    <dbReference type="NCBI Taxonomy" id="65129"/>
    <lineage>
        <taxon>Eukaryota</taxon>
        <taxon>Sar</taxon>
        <taxon>Alveolata</taxon>
        <taxon>Ciliophora</taxon>
        <taxon>Intramacronucleata</taxon>
        <taxon>Oligohymenophorea</taxon>
        <taxon>Peniculida</taxon>
        <taxon>Parameciidae</taxon>
        <taxon>Paramecium</taxon>
    </lineage>
</organism>
<name>A0A8S1PFC6_9CILI</name>
<comment type="caution">
    <text evidence="2">The sequence shown here is derived from an EMBL/GenBank/DDBJ whole genome shotgun (WGS) entry which is preliminary data.</text>
</comment>
<gene>
    <name evidence="2" type="ORF">PSON_ATCC_30995.1.T0760158</name>
</gene>
<evidence type="ECO:0000259" key="1">
    <source>
        <dbReference type="PROSITE" id="PS50097"/>
    </source>
</evidence>
<proteinExistence type="predicted"/>
<dbReference type="Pfam" id="PF00651">
    <property type="entry name" value="BTB"/>
    <property type="match status" value="1"/>
</dbReference>
<feature type="domain" description="BTB" evidence="1">
    <location>
        <begin position="36"/>
        <end position="111"/>
    </location>
</feature>
<dbReference type="InterPro" id="IPR000210">
    <property type="entry name" value="BTB/POZ_dom"/>
</dbReference>
<dbReference type="AlphaFoldDB" id="A0A8S1PFC6"/>
<dbReference type="PROSITE" id="PS50097">
    <property type="entry name" value="BTB"/>
    <property type="match status" value="1"/>
</dbReference>
<dbReference type="EMBL" id="CAJJDN010000076">
    <property type="protein sequence ID" value="CAD8101755.1"/>
    <property type="molecule type" value="Genomic_DNA"/>
</dbReference>
<dbReference type="OrthoDB" id="10249567at2759"/>
<dbReference type="Proteomes" id="UP000692954">
    <property type="component" value="Unassembled WGS sequence"/>
</dbReference>
<reference evidence="2" key="1">
    <citation type="submission" date="2021-01" db="EMBL/GenBank/DDBJ databases">
        <authorList>
            <consortium name="Genoscope - CEA"/>
            <person name="William W."/>
        </authorList>
    </citation>
    <scope>NUCLEOTIDE SEQUENCE</scope>
</reference>
<evidence type="ECO:0000313" key="3">
    <source>
        <dbReference type="Proteomes" id="UP000692954"/>
    </source>
</evidence>
<evidence type="ECO:0000313" key="2">
    <source>
        <dbReference type="EMBL" id="CAD8101755.1"/>
    </source>
</evidence>